<comment type="caution">
    <text evidence="1">The sequence shown here is derived from an EMBL/GenBank/DDBJ whole genome shotgun (WGS) entry which is preliminary data.</text>
</comment>
<dbReference type="Proteomes" id="UP001153642">
    <property type="component" value="Unassembled WGS sequence"/>
</dbReference>
<evidence type="ECO:0008006" key="3">
    <source>
        <dbReference type="Google" id="ProtNLM"/>
    </source>
</evidence>
<evidence type="ECO:0000313" key="1">
    <source>
        <dbReference type="EMBL" id="MDG3586806.1"/>
    </source>
</evidence>
<dbReference type="EMBL" id="JAPMUA010000004">
    <property type="protein sequence ID" value="MDG3586806.1"/>
    <property type="molecule type" value="Genomic_DNA"/>
</dbReference>
<sequence>MKKIYNIIIGISIVFGFSKCGTSQKLIENPPFTLNEVHKEAWTTGDDKAIKGENIYITLKSGEEVMLDSIYYNSQVAKLEKVKRGTYLVYIGRFTNQQPPDIVMHADPKKEFGNKPPKLPVKPPFELKKGEALLSYTEKGKTNYYKITKMISATPIHYKESP</sequence>
<reference evidence="1" key="1">
    <citation type="submission" date="2022-11" db="EMBL/GenBank/DDBJ databases">
        <title>High-quality draft genome sequence of Galbibacter sp. strain CMA-7.</title>
        <authorList>
            <person name="Wei L."/>
            <person name="Dong C."/>
            <person name="Shao Z."/>
        </authorList>
    </citation>
    <scope>NUCLEOTIDE SEQUENCE</scope>
    <source>
        <strain evidence="1">CMA-7</strain>
    </source>
</reference>
<dbReference type="RefSeq" id="WP_277900525.1">
    <property type="nucleotide sequence ID" value="NZ_JAPMUA010000004.1"/>
</dbReference>
<name>A0ABT6FUN0_9FLAO</name>
<proteinExistence type="predicted"/>
<accession>A0ABT6FUN0</accession>
<keyword evidence="2" id="KW-1185">Reference proteome</keyword>
<evidence type="ECO:0000313" key="2">
    <source>
        <dbReference type="Proteomes" id="UP001153642"/>
    </source>
</evidence>
<protein>
    <recommendedName>
        <fullName evidence="3">Lipoprotein</fullName>
    </recommendedName>
</protein>
<gene>
    <name evidence="1" type="ORF">OSR52_13095</name>
</gene>
<organism evidence="1 2">
    <name type="scientific">Galbibacter pacificus</name>
    <dbReference type="NCBI Taxonomy" id="2996052"/>
    <lineage>
        <taxon>Bacteria</taxon>
        <taxon>Pseudomonadati</taxon>
        <taxon>Bacteroidota</taxon>
        <taxon>Flavobacteriia</taxon>
        <taxon>Flavobacteriales</taxon>
        <taxon>Flavobacteriaceae</taxon>
        <taxon>Galbibacter</taxon>
    </lineage>
</organism>